<dbReference type="Gene3D" id="4.10.240.10">
    <property type="entry name" value="Zn(2)-C6 fungal-type DNA-binding domain"/>
    <property type="match status" value="1"/>
</dbReference>
<dbReference type="InParanoid" id="F4S4N8"/>
<feature type="domain" description="Zn(2)-C6 fungal-type" evidence="1">
    <location>
        <begin position="45"/>
        <end position="77"/>
    </location>
</feature>
<name>F4S4N8_MELLP</name>
<dbReference type="Proteomes" id="UP000001072">
    <property type="component" value="Unassembled WGS sequence"/>
</dbReference>
<dbReference type="SUPFAM" id="SSF57701">
    <property type="entry name" value="Zn2/Cys6 DNA-binding domain"/>
    <property type="match status" value="1"/>
</dbReference>
<dbReference type="HOGENOM" id="CLU_1185242_0_0_1"/>
<proteinExistence type="predicted"/>
<dbReference type="RefSeq" id="XP_007416338.1">
    <property type="nucleotide sequence ID" value="XM_007416276.1"/>
</dbReference>
<dbReference type="VEuPathDB" id="FungiDB:MELLADRAFT_118048"/>
<dbReference type="PROSITE" id="PS50048">
    <property type="entry name" value="ZN2_CY6_FUNGAL_2"/>
    <property type="match status" value="1"/>
</dbReference>
<dbReference type="PROSITE" id="PS00463">
    <property type="entry name" value="ZN2_CY6_FUNGAL_1"/>
    <property type="match status" value="1"/>
</dbReference>
<evidence type="ECO:0000313" key="3">
    <source>
        <dbReference type="Proteomes" id="UP000001072"/>
    </source>
</evidence>
<dbReference type="InterPro" id="IPR036864">
    <property type="entry name" value="Zn2-C6_fun-type_DNA-bd_sf"/>
</dbReference>
<accession>F4S4N8</accession>
<keyword evidence="3" id="KW-1185">Reference proteome</keyword>
<gene>
    <name evidence="2" type="ORF">MELLADRAFT_118048</name>
</gene>
<dbReference type="OrthoDB" id="2495601at2759"/>
<dbReference type="CDD" id="cd00067">
    <property type="entry name" value="GAL4"/>
    <property type="match status" value="1"/>
</dbReference>
<dbReference type="AlphaFoldDB" id="F4S4N8"/>
<dbReference type="InterPro" id="IPR001138">
    <property type="entry name" value="Zn2Cys6_DnaBD"/>
</dbReference>
<dbReference type="EMBL" id="GL883148">
    <property type="protein sequence ID" value="EGG00319.1"/>
    <property type="molecule type" value="Genomic_DNA"/>
</dbReference>
<evidence type="ECO:0000259" key="1">
    <source>
        <dbReference type="PROSITE" id="PS50048"/>
    </source>
</evidence>
<reference evidence="3" key="1">
    <citation type="journal article" date="2011" name="Proc. Natl. Acad. Sci. U.S.A.">
        <title>Obligate biotrophy features unraveled by the genomic analysis of rust fungi.</title>
        <authorList>
            <person name="Duplessis S."/>
            <person name="Cuomo C.A."/>
            <person name="Lin Y.-C."/>
            <person name="Aerts A."/>
            <person name="Tisserant E."/>
            <person name="Veneault-Fourrey C."/>
            <person name="Joly D.L."/>
            <person name="Hacquard S."/>
            <person name="Amselem J."/>
            <person name="Cantarel B.L."/>
            <person name="Chiu R."/>
            <person name="Coutinho P.M."/>
            <person name="Feau N."/>
            <person name="Field M."/>
            <person name="Frey P."/>
            <person name="Gelhaye E."/>
            <person name="Goldberg J."/>
            <person name="Grabherr M.G."/>
            <person name="Kodira C.D."/>
            <person name="Kohler A."/>
            <person name="Kuees U."/>
            <person name="Lindquist E.A."/>
            <person name="Lucas S.M."/>
            <person name="Mago R."/>
            <person name="Mauceli E."/>
            <person name="Morin E."/>
            <person name="Murat C."/>
            <person name="Pangilinan J.L."/>
            <person name="Park R."/>
            <person name="Pearson M."/>
            <person name="Quesneville H."/>
            <person name="Rouhier N."/>
            <person name="Sakthikumar S."/>
            <person name="Salamov A.A."/>
            <person name="Schmutz J."/>
            <person name="Selles B."/>
            <person name="Shapiro H."/>
            <person name="Tanguay P."/>
            <person name="Tuskan G.A."/>
            <person name="Henrissat B."/>
            <person name="Van de Peer Y."/>
            <person name="Rouze P."/>
            <person name="Ellis J.G."/>
            <person name="Dodds P.N."/>
            <person name="Schein J.E."/>
            <person name="Zhong S."/>
            <person name="Hamelin R.C."/>
            <person name="Grigoriev I.V."/>
            <person name="Szabo L.J."/>
            <person name="Martin F."/>
        </authorList>
    </citation>
    <scope>NUCLEOTIDE SEQUENCE [LARGE SCALE GENOMIC DNA]</scope>
    <source>
        <strain evidence="3">98AG31 / pathotype 3-4-7</strain>
    </source>
</reference>
<evidence type="ECO:0000313" key="2">
    <source>
        <dbReference type="EMBL" id="EGG00319.1"/>
    </source>
</evidence>
<dbReference type="KEGG" id="mlr:MELLADRAFT_118048"/>
<dbReference type="GeneID" id="18926147"/>
<organism evidence="3">
    <name type="scientific">Melampsora larici-populina (strain 98AG31 / pathotype 3-4-7)</name>
    <name type="common">Poplar leaf rust fungus</name>
    <dbReference type="NCBI Taxonomy" id="747676"/>
    <lineage>
        <taxon>Eukaryota</taxon>
        <taxon>Fungi</taxon>
        <taxon>Dikarya</taxon>
        <taxon>Basidiomycota</taxon>
        <taxon>Pucciniomycotina</taxon>
        <taxon>Pucciniomycetes</taxon>
        <taxon>Pucciniales</taxon>
        <taxon>Melampsoraceae</taxon>
        <taxon>Melampsora</taxon>
    </lineage>
</organism>
<dbReference type="GO" id="GO:0000981">
    <property type="term" value="F:DNA-binding transcription factor activity, RNA polymerase II-specific"/>
    <property type="evidence" value="ECO:0007669"/>
    <property type="project" value="InterPro"/>
</dbReference>
<dbReference type="GO" id="GO:0008270">
    <property type="term" value="F:zinc ion binding"/>
    <property type="evidence" value="ECO:0007669"/>
    <property type="project" value="InterPro"/>
</dbReference>
<sequence>MHHRRSCPYHVPPPKRFNSDSKAWMGPVFANEKNSGWNKLNAVKACTRCRDRHVRCSLRTSGGPCNHCRKRKEVCVVLGWEMQPDDPANVIYKPVLPPPMIPSATPIEPSNHAVSYSTPINAEELAGRLEKLSPRALALLWPWGPDDRDPFYPSGPQFGDDYHEHCSEDCPNRNRIAGNTAHYSYSPTIQSPSLLRTSGASPAATTSSYIYLPSSPQWEMVEDNLLPVAYLYTT</sequence>
<protein>
    <recommendedName>
        <fullName evidence="1">Zn(2)-C6 fungal-type domain-containing protein</fullName>
    </recommendedName>
</protein>